<sequence>MSFFEHSGHSSFHDSHFAAVQGSIYINNYNDSARSSSGMMQLRKKNTDGWPESADSFEAIKAGDIKVIKTLRTQQLEMQIEDDSPDPGMQETNPFRIRISQRNNALKAVKVTRSVHMATIFGRGSEKFTVVSYEVVGGIDKNTFAVCKPEYDLWSQKRHAKLPQLFGVTRSSLPALIYHNARVNANDVFSHFQVTPAISSYLRILKLMDDEEVDSIAPEILGDLTSDSSWEFDFSTQSFCYSLDFPINTHIYSQVKSSNDFQHCATEYRGTLDYLRRPQIPPPALDNTMESRLDIVSYISQITGEYLDSISVLGRKDLNVDPVNIAFDGLISFGACFKMEWDNNRGPILASFQSLDLTPEWMPIMWSSTVDIEVTNWLSLNSQIQISFLNWQQGGDFHFRFSLALPRDMRRHLRGAFLSQSFVFMEKSGIDLDSSHCCYLLDHVDFEIKGQFNPLHISPTAPSVPIHLFIDPLKTEIINGLPCLKYPPEGPFMHWSFDPDGPTAPVDMDNYGLTSLKLELSAGTWWNIGDYQAVKEYLCSKGYDHYSTAYAVDHGYPLLTYRNPEEGAEEPIEEIMEAITTKMSSSTQDNFEVASRTSKLQQTKRIRSRIRQFGDHFAMRGKKD</sequence>
<accession>A0A0W0FN06</accession>
<evidence type="ECO:0000313" key="1">
    <source>
        <dbReference type="EMBL" id="KTB37705.1"/>
    </source>
</evidence>
<gene>
    <name evidence="1" type="ORF">WG66_9705</name>
</gene>
<reference evidence="1 2" key="1">
    <citation type="submission" date="2015-12" db="EMBL/GenBank/DDBJ databases">
        <title>Draft genome sequence of Moniliophthora roreri, the causal agent of frosty pod rot of cacao.</title>
        <authorList>
            <person name="Aime M.C."/>
            <person name="Diaz-Valderrama J.R."/>
            <person name="Kijpornyongpan T."/>
            <person name="Phillips-Mora W."/>
        </authorList>
    </citation>
    <scope>NUCLEOTIDE SEQUENCE [LARGE SCALE GENOMIC DNA]</scope>
    <source>
        <strain evidence="1 2">MCA 2952</strain>
    </source>
</reference>
<organism evidence="1 2">
    <name type="scientific">Moniliophthora roreri</name>
    <name type="common">Frosty pod rot fungus</name>
    <name type="synonym">Monilia roreri</name>
    <dbReference type="NCBI Taxonomy" id="221103"/>
    <lineage>
        <taxon>Eukaryota</taxon>
        <taxon>Fungi</taxon>
        <taxon>Dikarya</taxon>
        <taxon>Basidiomycota</taxon>
        <taxon>Agaricomycotina</taxon>
        <taxon>Agaricomycetes</taxon>
        <taxon>Agaricomycetidae</taxon>
        <taxon>Agaricales</taxon>
        <taxon>Marasmiineae</taxon>
        <taxon>Marasmiaceae</taxon>
        <taxon>Moniliophthora</taxon>
    </lineage>
</organism>
<dbReference type="Proteomes" id="UP000054988">
    <property type="component" value="Unassembled WGS sequence"/>
</dbReference>
<dbReference type="AlphaFoldDB" id="A0A0W0FN06"/>
<evidence type="ECO:0000313" key="2">
    <source>
        <dbReference type="Proteomes" id="UP000054988"/>
    </source>
</evidence>
<name>A0A0W0FN06_MONRR</name>
<comment type="caution">
    <text evidence="1">The sequence shown here is derived from an EMBL/GenBank/DDBJ whole genome shotgun (WGS) entry which is preliminary data.</text>
</comment>
<proteinExistence type="predicted"/>
<dbReference type="EMBL" id="LATX01001826">
    <property type="protein sequence ID" value="KTB37705.1"/>
    <property type="molecule type" value="Genomic_DNA"/>
</dbReference>
<protein>
    <submittedName>
        <fullName evidence="1">Uncharacterized protein</fullName>
    </submittedName>
</protein>